<dbReference type="Gene3D" id="2.60.40.1180">
    <property type="entry name" value="Golgi alpha-mannosidase II"/>
    <property type="match status" value="1"/>
</dbReference>
<evidence type="ECO:0000256" key="3">
    <source>
        <dbReference type="ARBA" id="ARBA00022801"/>
    </source>
</evidence>
<comment type="caution">
    <text evidence="10">The sequence shown here is derived from an EMBL/GenBank/DDBJ whole genome shotgun (WGS) entry which is preliminary data.</text>
</comment>
<keyword evidence="2 7" id="KW-0479">Metal-binding</keyword>
<dbReference type="SMART" id="SM00872">
    <property type="entry name" value="Alpha-mann_mid"/>
    <property type="match status" value="1"/>
</dbReference>
<dbReference type="InterPro" id="IPR011013">
    <property type="entry name" value="Gal_mutarotase_sf_dom"/>
</dbReference>
<dbReference type="InterPro" id="IPR050843">
    <property type="entry name" value="Glycosyl_Hydrlase_38"/>
</dbReference>
<dbReference type="Gene3D" id="3.20.110.10">
    <property type="entry name" value="Glycoside hydrolase 38, N terminal domain"/>
    <property type="match status" value="1"/>
</dbReference>
<accession>A0ABD3Q654</accession>
<keyword evidence="4 7" id="KW-0862">Zinc</keyword>
<dbReference type="Gene3D" id="2.60.40.1360">
    <property type="match status" value="1"/>
</dbReference>
<dbReference type="Pfam" id="PF09261">
    <property type="entry name" value="Alpha-mann_mid"/>
    <property type="match status" value="1"/>
</dbReference>
<gene>
    <name evidence="10" type="ORF">HJC23_000812</name>
</gene>
<dbReference type="InterPro" id="IPR037094">
    <property type="entry name" value="Glyco_hydro_38_cen_sf"/>
</dbReference>
<dbReference type="EC" id="3.2.1.-" evidence="7"/>
<comment type="cofactor">
    <cofactor evidence="7">
        <name>Zn(2+)</name>
        <dbReference type="ChEBI" id="CHEBI:29105"/>
    </cofactor>
    <text evidence="7">Binds 1 zinc ion per subunit.</text>
</comment>
<dbReference type="InterPro" id="IPR027291">
    <property type="entry name" value="Glyco_hydro_38_N_sf"/>
</dbReference>
<dbReference type="Pfam" id="PF01074">
    <property type="entry name" value="Glyco_hydro_38N"/>
    <property type="match status" value="1"/>
</dbReference>
<dbReference type="SUPFAM" id="SSF74650">
    <property type="entry name" value="Galactose mutarotase-like"/>
    <property type="match status" value="1"/>
</dbReference>
<organism evidence="10 11">
    <name type="scientific">Cyclotella cryptica</name>
    <dbReference type="NCBI Taxonomy" id="29204"/>
    <lineage>
        <taxon>Eukaryota</taxon>
        <taxon>Sar</taxon>
        <taxon>Stramenopiles</taxon>
        <taxon>Ochrophyta</taxon>
        <taxon>Bacillariophyta</taxon>
        <taxon>Coscinodiscophyceae</taxon>
        <taxon>Thalassiosirophycidae</taxon>
        <taxon>Stephanodiscales</taxon>
        <taxon>Stephanodiscaceae</taxon>
        <taxon>Cyclotella</taxon>
    </lineage>
</organism>
<evidence type="ECO:0000256" key="2">
    <source>
        <dbReference type="ARBA" id="ARBA00022723"/>
    </source>
</evidence>
<dbReference type="PANTHER" id="PTHR11607">
    <property type="entry name" value="ALPHA-MANNOSIDASE"/>
    <property type="match status" value="1"/>
</dbReference>
<dbReference type="Gene3D" id="2.70.98.30">
    <property type="entry name" value="Golgi alpha-mannosidase II, domain 4"/>
    <property type="match status" value="1"/>
</dbReference>
<dbReference type="PANTHER" id="PTHR11607:SF3">
    <property type="entry name" value="LYSOSOMAL ALPHA-MANNOSIDASE"/>
    <property type="match status" value="1"/>
</dbReference>
<evidence type="ECO:0000259" key="9">
    <source>
        <dbReference type="SMART" id="SM00872"/>
    </source>
</evidence>
<evidence type="ECO:0000256" key="1">
    <source>
        <dbReference type="ARBA" id="ARBA00009792"/>
    </source>
</evidence>
<feature type="domain" description="Glycoside hydrolase family 38 central" evidence="9">
    <location>
        <begin position="462"/>
        <end position="560"/>
    </location>
</feature>
<dbReference type="AlphaFoldDB" id="A0ABD3Q654"/>
<sequence>MICMKLMSRTKTSNQTKHTPYPCYSMISRFLLVLTVITTTKAASRYAGAERQGRPEDPLCPRLQGPSKTLNIHIVPHTHDDVGWLKTVDQYYYGIQQAHVSLILDNVLHQLLDTSSPHNRTFTYVETAFFSRWYLSLSSAQQTSLKSLIDKKQFSFANGGWCMHDEATTHFMGMIDQTTLGHDFLKRELGVVPTVGWQIDPFGHSATQGGLMTAGMGFDALFFGRIHYVDLENRQKDGECEGLWKSSSLDGGESVFWGLSGSYRGNYGAPDGFCFDVLCDDDPLVGLEENDLQQRIEKFLKLVGEQAGRTKGGNVMLTMGSDFQVSSVCVVVFIRCLYVRAHKLSIQLFAVLTSQEELPELLMDLLIDATSHYLSNGVIDVNDFFGDSVEKVQIFYSTPERYTQCKYVDFLNARQRDASTTSPEHNDQFSPDNVEQGQQGHNSVNWKIKAGDFFPYADCDHCYWTGFFSSRQGLKRLERVGSSFLHAARQIESMRKLQTQSAMPVVKQKLQGTSRWTSSAMTWNESPLFALDDAMGVAQHHDAVAGTSKQHVAYDYAKRIASGMSSASSFVTRTVRELLLDTDALSQGLLDNLSYCPLLNETICDLSQAASNDDTESIYVVVYNALSSSRSEVISIPVADTTGDYSVERLVNPPNDWVEVNRTLIPNAGYTRRPGAAQILLYFEASELPPIGAHVFRINKVEGDDIPTPSDANEKSSTSSLPRAFGNFYVESKHLRASQLNDETDIVITNGILSVRCDRSSGVIKVIADKDTRLEIEQSYGYYESFYRPDHTPMNVNSQQFDTSFNVKGNGMCIPGYIDSEGDEMPWLLGTANWQNSGAYIFRTSDRTPRIIPPKATSVITRVTDLVSEIHSEFGAVGTIMINQITRLIKGKNYVEVEYVVSSIPVDDGIGKEVISRFSTNVSSQGTFFTDSNGREFMERTRGDNKLYGSFSQDPVAIEPIAGNYYPVNTGIYIEDDNRSFGLLVDRSQGASSLSDGAIELMIQRRLLYDDARGVAEPLNETDLGIMPNPPYGDASRIGEGILIKGIHRLMIGKGRNGAAQLRSRMDEVFSQPHVFVSSAPAHVEIPFRLAMLSAIESPLPENVLLITFAPLRELGVFLVRLAHQYGADESEEHSHPATIDLAVLFPTKTILNISEKTLSGNQSREDWEYSRLRWGGRTNQPPDPVPTEVLSRNLEQVRSVIHLKPLEIRTFEVKVA</sequence>
<dbReference type="EMBL" id="JABMIG020000071">
    <property type="protein sequence ID" value="KAL3795454.1"/>
    <property type="molecule type" value="Genomic_DNA"/>
</dbReference>
<dbReference type="SUPFAM" id="SSF88713">
    <property type="entry name" value="Glycoside hydrolase/deacetylase"/>
    <property type="match status" value="1"/>
</dbReference>
<evidence type="ECO:0000256" key="7">
    <source>
        <dbReference type="RuleBase" id="RU361199"/>
    </source>
</evidence>
<keyword evidence="5" id="KW-1015">Disulfide bond</keyword>
<dbReference type="InterPro" id="IPR011682">
    <property type="entry name" value="Glyco_hydro_38_C"/>
</dbReference>
<dbReference type="GO" id="GO:0016798">
    <property type="term" value="F:hydrolase activity, acting on glycosyl bonds"/>
    <property type="evidence" value="ECO:0007669"/>
    <property type="project" value="UniProtKB-KW"/>
</dbReference>
<dbReference type="InterPro" id="IPR011330">
    <property type="entry name" value="Glyco_hydro/deAcase_b/a-brl"/>
</dbReference>
<dbReference type="Gene3D" id="1.20.1270.50">
    <property type="entry name" value="Glycoside hydrolase family 38, central domain"/>
    <property type="match status" value="2"/>
</dbReference>
<evidence type="ECO:0000313" key="11">
    <source>
        <dbReference type="Proteomes" id="UP001516023"/>
    </source>
</evidence>
<name>A0ABD3Q654_9STRA</name>
<comment type="similarity">
    <text evidence="1 7">Belongs to the glycosyl hydrolase 38 family.</text>
</comment>
<protein>
    <recommendedName>
        <fullName evidence="7">Alpha-mannosidase</fullName>
        <ecNumber evidence="7">3.2.1.-</ecNumber>
    </recommendedName>
</protein>
<evidence type="ECO:0000256" key="5">
    <source>
        <dbReference type="ARBA" id="ARBA00023157"/>
    </source>
</evidence>
<keyword evidence="11" id="KW-1185">Reference proteome</keyword>
<evidence type="ECO:0000313" key="10">
    <source>
        <dbReference type="EMBL" id="KAL3795454.1"/>
    </source>
</evidence>
<dbReference type="Proteomes" id="UP001516023">
    <property type="component" value="Unassembled WGS sequence"/>
</dbReference>
<dbReference type="InterPro" id="IPR000602">
    <property type="entry name" value="Glyco_hydro_38_N"/>
</dbReference>
<dbReference type="GO" id="GO:0046872">
    <property type="term" value="F:metal ion binding"/>
    <property type="evidence" value="ECO:0007669"/>
    <property type="project" value="UniProtKB-KW"/>
</dbReference>
<evidence type="ECO:0000256" key="8">
    <source>
        <dbReference type="SAM" id="MobiDB-lite"/>
    </source>
</evidence>
<dbReference type="FunFam" id="1.20.1270.50:FF:000002">
    <property type="entry name" value="Alpha-mannosidase"/>
    <property type="match status" value="1"/>
</dbReference>
<proteinExistence type="inferred from homology"/>
<evidence type="ECO:0000256" key="4">
    <source>
        <dbReference type="ARBA" id="ARBA00022833"/>
    </source>
</evidence>
<dbReference type="InterPro" id="IPR013780">
    <property type="entry name" value="Glyco_hydro_b"/>
</dbReference>
<keyword evidence="3 7" id="KW-0378">Hydrolase</keyword>
<reference evidence="10 11" key="1">
    <citation type="journal article" date="2020" name="G3 (Bethesda)">
        <title>Improved Reference Genome for Cyclotella cryptica CCMP332, a Model for Cell Wall Morphogenesis, Salinity Adaptation, and Lipid Production in Diatoms (Bacillariophyta).</title>
        <authorList>
            <person name="Roberts W.R."/>
            <person name="Downey K.M."/>
            <person name="Ruck E.C."/>
            <person name="Traller J.C."/>
            <person name="Alverson A.J."/>
        </authorList>
    </citation>
    <scope>NUCLEOTIDE SEQUENCE [LARGE SCALE GENOMIC DNA]</scope>
    <source>
        <strain evidence="10 11">CCMP332</strain>
    </source>
</reference>
<dbReference type="InterPro" id="IPR028995">
    <property type="entry name" value="Glyco_hydro_57/38_cen_sf"/>
</dbReference>
<dbReference type="InterPro" id="IPR015341">
    <property type="entry name" value="Glyco_hydro_38_cen"/>
</dbReference>
<feature type="region of interest" description="Disordered" evidence="8">
    <location>
        <begin position="419"/>
        <end position="440"/>
    </location>
</feature>
<dbReference type="Pfam" id="PF07748">
    <property type="entry name" value="Glyco_hydro_38C"/>
    <property type="match status" value="1"/>
</dbReference>
<dbReference type="SUPFAM" id="SSF88688">
    <property type="entry name" value="Families 57/38 glycoside transferase middle domain"/>
    <property type="match status" value="1"/>
</dbReference>
<evidence type="ECO:0000256" key="6">
    <source>
        <dbReference type="ARBA" id="ARBA00023295"/>
    </source>
</evidence>
<dbReference type="FunFam" id="1.20.1270.50:FF:000003">
    <property type="entry name" value="Alpha-mannosidase"/>
    <property type="match status" value="1"/>
</dbReference>
<keyword evidence="6 7" id="KW-0326">Glycosidase</keyword>